<name>A0ABY2AMP6_9GAMM</name>
<dbReference type="SUPFAM" id="SSF55729">
    <property type="entry name" value="Acyl-CoA N-acyltransferases (Nat)"/>
    <property type="match status" value="1"/>
</dbReference>
<dbReference type="Gene3D" id="3.40.50.1000">
    <property type="entry name" value="HAD superfamily/HAD-like"/>
    <property type="match status" value="1"/>
</dbReference>
<accession>A0ABY2AMP6</accession>
<reference evidence="1 2" key="1">
    <citation type="submission" date="2019-02" db="EMBL/GenBank/DDBJ databases">
        <title>Corallincola luteus sp. nov., a marine bacterium isolated from surface sediment of Bohai Sea in China.</title>
        <authorList>
            <person name="Ren Q."/>
        </authorList>
    </citation>
    <scope>NUCLEOTIDE SEQUENCE [LARGE SCALE GENOMIC DNA]</scope>
    <source>
        <strain evidence="1 2">DASS28</strain>
    </source>
</reference>
<dbReference type="InterPro" id="IPR016181">
    <property type="entry name" value="Acyl_CoA_acyltransferase"/>
</dbReference>
<dbReference type="InterPro" id="IPR023214">
    <property type="entry name" value="HAD_sf"/>
</dbReference>
<dbReference type="InterPro" id="IPR036514">
    <property type="entry name" value="SGNH_hydro_sf"/>
</dbReference>
<dbReference type="NCBIfam" id="TIGR01686">
    <property type="entry name" value="FkbH"/>
    <property type="match status" value="1"/>
</dbReference>
<evidence type="ECO:0000313" key="1">
    <source>
        <dbReference type="EMBL" id="TCI04435.1"/>
    </source>
</evidence>
<dbReference type="SUPFAM" id="SSF56784">
    <property type="entry name" value="HAD-like"/>
    <property type="match status" value="1"/>
</dbReference>
<dbReference type="Gene3D" id="3.40.50.1110">
    <property type="entry name" value="SGNH hydrolase"/>
    <property type="match status" value="1"/>
</dbReference>
<gene>
    <name evidence="1" type="ORF">EZV61_00210</name>
</gene>
<dbReference type="EMBL" id="SJXE01000001">
    <property type="protein sequence ID" value="TCI04435.1"/>
    <property type="molecule type" value="Genomic_DNA"/>
</dbReference>
<dbReference type="Gene3D" id="3.40.630.30">
    <property type="match status" value="1"/>
</dbReference>
<dbReference type="InterPro" id="IPR010037">
    <property type="entry name" value="FkbH_domain"/>
</dbReference>
<evidence type="ECO:0000313" key="2">
    <source>
        <dbReference type="Proteomes" id="UP000292554"/>
    </source>
</evidence>
<dbReference type="InterPro" id="IPR036412">
    <property type="entry name" value="HAD-like_sf"/>
</dbReference>
<proteinExistence type="predicted"/>
<comment type="caution">
    <text evidence="1">The sequence shown here is derived from an EMBL/GenBank/DDBJ whole genome shotgun (WGS) entry which is preliminary data.</text>
</comment>
<dbReference type="InterPro" id="IPR010033">
    <property type="entry name" value="HAD_SF_ppase_IIIC"/>
</dbReference>
<keyword evidence="2" id="KW-1185">Reference proteome</keyword>
<dbReference type="NCBIfam" id="TIGR01681">
    <property type="entry name" value="HAD-SF-IIIC"/>
    <property type="match status" value="1"/>
</dbReference>
<organism evidence="1 2">
    <name type="scientific">Corallincola luteus</name>
    <dbReference type="NCBI Taxonomy" id="1775177"/>
    <lineage>
        <taxon>Bacteria</taxon>
        <taxon>Pseudomonadati</taxon>
        <taxon>Pseudomonadota</taxon>
        <taxon>Gammaproteobacteria</taxon>
        <taxon>Alteromonadales</taxon>
        <taxon>Psychromonadaceae</taxon>
        <taxon>Corallincola</taxon>
    </lineage>
</organism>
<dbReference type="Proteomes" id="UP000292554">
    <property type="component" value="Unassembled WGS sequence"/>
</dbReference>
<protein>
    <submittedName>
        <fullName evidence="1">HAD-IIIC family phosphatase</fullName>
    </submittedName>
</protein>
<sequence length="726" mass="82930">MHYVNLRWFVRSCIRATRTPSGYQSSERRKMKMELAPSYFADKLQAAKPALLEVLFAQQFNAERIAQWQISGVREGDKSRLIERFLSPLVELLCRCLQGDETMRAIYLDERLRYAPHREAMAVRADFFRALLHDELAEIERLLGLPDDELVLLREQWRALHQPLVDSASAPLGLLALGDCLMNEIRVFLPESCARQNITLDMRCIYFSNAQQRGLSLDDVRAFLEHNHADMIAISFFSFSGIPAYSLVLRESEQFSAEQLQQRVDMLIGLARDFLTQLRTLTSAPILLHNASGLPLTRWRRHLPLLPALSSGRKKLLKQLNQGLAELVEHTENCLPIDEWDTVTDVGWRPASKNLLPKALRAMAHTSAFGQMLTPRYLQPLKAFQLLNKAKVLLLDFDNTLWRGVMGDEEVEQFHERQRLLRQLKEAGMLLVAVSKNSEENIRWQEMTLQPDDFAALKINWLMKPKNIADVAQELNLGLNSFVFIDDNPVERSLVSRELPDVVCLDAEDEATWLQLPMLFEFSNTQRTEEASKRTAMYQQQVARKQSLSAELDYPAMMASLALVMRFGEAKTADIERVSELVSRTNQFNTTTIRYDKAELAEMMANPDYKVFVAELGDKFGELGIVCVAIVQCASTEWCISSFIMSCRAMGFSLEVGMLNQIVRLAQDANVDRVLGDFVASDRNLPCAQLYSNVGFSLDDSDKWQLQQSIFEKVEMPCWLNIQKRS</sequence>